<dbReference type="AlphaFoldDB" id="A0A5A7N5X1"/>
<organism evidence="2 3">
    <name type="scientific">Iodidimonas nitroreducens</name>
    <dbReference type="NCBI Taxonomy" id="1236968"/>
    <lineage>
        <taxon>Bacteria</taxon>
        <taxon>Pseudomonadati</taxon>
        <taxon>Pseudomonadota</taxon>
        <taxon>Alphaproteobacteria</taxon>
        <taxon>Iodidimonadales</taxon>
        <taxon>Iodidimonadaceae</taxon>
        <taxon>Iodidimonas</taxon>
    </lineage>
</organism>
<gene>
    <name evidence="2" type="ORF">JCM17846_00980</name>
</gene>
<sequence>MTIRLFLTIIGLAFSAATLSACGIFGGEKEDVRIEPTSSGVNGYLWRAAVETLSFMPMVDVDPRAGALITDWYAHPDVPNERMKVSAFILGGQLRADTLKVSVVRQVRNASSIWVNEPLRAGTELKIEDAILNRARELRIDSIGN</sequence>
<evidence type="ECO:0008006" key="4">
    <source>
        <dbReference type="Google" id="ProtNLM"/>
    </source>
</evidence>
<comment type="caution">
    <text evidence="2">The sequence shown here is derived from an EMBL/GenBank/DDBJ whole genome shotgun (WGS) entry which is preliminary data.</text>
</comment>
<keyword evidence="3" id="KW-1185">Reference proteome</keyword>
<dbReference type="RefSeq" id="WP_042088279.1">
    <property type="nucleotide sequence ID" value="NZ_BKCN01000001.1"/>
</dbReference>
<protein>
    <recommendedName>
        <fullName evidence="4">DUF3576 domain-containing protein</fullName>
    </recommendedName>
</protein>
<dbReference type="Proteomes" id="UP000324996">
    <property type="component" value="Unassembled WGS sequence"/>
</dbReference>
<accession>A0A5A7N5X1</accession>
<reference evidence="2 3" key="1">
    <citation type="submission" date="2019-09" db="EMBL/GenBank/DDBJ databases">
        <title>NBRP : Genome information of microbial organism related human and environment.</title>
        <authorList>
            <person name="Hattori M."/>
            <person name="Oshima K."/>
            <person name="Inaba H."/>
            <person name="Suda W."/>
            <person name="Sakamoto M."/>
            <person name="Iino T."/>
            <person name="Kitahara M."/>
            <person name="Oshida Y."/>
            <person name="Iida T."/>
            <person name="Kudo T."/>
            <person name="Itoh T."/>
            <person name="Ohkuma M."/>
        </authorList>
    </citation>
    <scope>NUCLEOTIDE SEQUENCE [LARGE SCALE GENOMIC DNA]</scope>
    <source>
        <strain evidence="2 3">Q-1</strain>
    </source>
</reference>
<feature type="chain" id="PRO_5022891441" description="DUF3576 domain-containing protein" evidence="1">
    <location>
        <begin position="21"/>
        <end position="145"/>
    </location>
</feature>
<evidence type="ECO:0000256" key="1">
    <source>
        <dbReference type="SAM" id="SignalP"/>
    </source>
</evidence>
<evidence type="ECO:0000313" key="2">
    <source>
        <dbReference type="EMBL" id="GER02416.1"/>
    </source>
</evidence>
<dbReference type="InterPro" id="IPR021959">
    <property type="entry name" value="DUF3576"/>
</dbReference>
<feature type="signal peptide" evidence="1">
    <location>
        <begin position="1"/>
        <end position="20"/>
    </location>
</feature>
<keyword evidence="1" id="KW-0732">Signal</keyword>
<dbReference type="Pfam" id="PF12100">
    <property type="entry name" value="DUF3576"/>
    <property type="match status" value="1"/>
</dbReference>
<dbReference type="EMBL" id="BKCN01000001">
    <property type="protein sequence ID" value="GER02416.1"/>
    <property type="molecule type" value="Genomic_DNA"/>
</dbReference>
<name>A0A5A7N5X1_9PROT</name>
<evidence type="ECO:0000313" key="3">
    <source>
        <dbReference type="Proteomes" id="UP000324996"/>
    </source>
</evidence>
<dbReference type="PROSITE" id="PS51257">
    <property type="entry name" value="PROKAR_LIPOPROTEIN"/>
    <property type="match status" value="1"/>
</dbReference>
<proteinExistence type="predicted"/>